<keyword evidence="1" id="KW-0472">Membrane</keyword>
<reference evidence="2" key="1">
    <citation type="submission" date="2021-01" db="EMBL/GenBank/DDBJ databases">
        <authorList>
            <person name="Corre E."/>
            <person name="Pelletier E."/>
            <person name="Niang G."/>
            <person name="Scheremetjew M."/>
            <person name="Finn R."/>
            <person name="Kale V."/>
            <person name="Holt S."/>
            <person name="Cochrane G."/>
            <person name="Meng A."/>
            <person name="Brown T."/>
            <person name="Cohen L."/>
        </authorList>
    </citation>
    <scope>NUCLEOTIDE SEQUENCE</scope>
    <source>
        <strain evidence="2">CCMP2058</strain>
    </source>
</reference>
<feature type="transmembrane region" description="Helical" evidence="1">
    <location>
        <begin position="177"/>
        <end position="196"/>
    </location>
</feature>
<accession>A0A7S0GNI0</accession>
<keyword evidence="1" id="KW-0812">Transmembrane</keyword>
<protein>
    <submittedName>
        <fullName evidence="2">Uncharacterized protein</fullName>
    </submittedName>
</protein>
<feature type="transmembrane region" description="Helical" evidence="1">
    <location>
        <begin position="20"/>
        <end position="40"/>
    </location>
</feature>
<organism evidence="2">
    <name type="scientific">Amorphochlora amoebiformis</name>
    <dbReference type="NCBI Taxonomy" id="1561963"/>
    <lineage>
        <taxon>Eukaryota</taxon>
        <taxon>Sar</taxon>
        <taxon>Rhizaria</taxon>
        <taxon>Cercozoa</taxon>
        <taxon>Chlorarachniophyceae</taxon>
        <taxon>Amorphochlora</taxon>
    </lineage>
</organism>
<gene>
    <name evidence="2" type="ORF">LAMO00422_LOCUS1430</name>
</gene>
<dbReference type="EMBL" id="HBEM01001987">
    <property type="protein sequence ID" value="CAD8430926.1"/>
    <property type="molecule type" value="Transcribed_RNA"/>
</dbReference>
<feature type="transmembrane region" description="Helical" evidence="1">
    <location>
        <begin position="61"/>
        <end position="81"/>
    </location>
</feature>
<keyword evidence="1" id="KW-1133">Transmembrane helix</keyword>
<proteinExistence type="predicted"/>
<evidence type="ECO:0000313" key="2">
    <source>
        <dbReference type="EMBL" id="CAD8430926.1"/>
    </source>
</evidence>
<evidence type="ECO:0000256" key="1">
    <source>
        <dbReference type="SAM" id="Phobius"/>
    </source>
</evidence>
<dbReference type="AlphaFoldDB" id="A0A7S0GNI0"/>
<sequence>MATHYNFLSLHIRGFPNDVILLLAVVGGIFTAGLFIYFGHTDIRDASSKNVIATLRVVRKCMILGPILTILGITLGGRVGLRINGSYWTSEAITKGVWCLLRAAFSFVVGANPFIIELHPILRISEVLCILVMATFDSCSQVYFASLVECYENGICSDDHNAPLWNFLYMMRDLTSVYLESTLLISLFWASMHLGWTSNRIILPKSEHRSAAIQKEMENSLRELMQAKDYDGLQAKIKESEKIGLRSPTVEHARKMAAKGKKYS</sequence>
<name>A0A7S0GNI0_9EUKA</name>